<dbReference type="Proteomes" id="UP001487740">
    <property type="component" value="Unassembled WGS sequence"/>
</dbReference>
<evidence type="ECO:0000256" key="1">
    <source>
        <dbReference type="SAM" id="MobiDB-lite"/>
    </source>
</evidence>
<dbReference type="AlphaFoldDB" id="A0AAW0UTA9"/>
<reference evidence="2 3" key="1">
    <citation type="submission" date="2023-03" db="EMBL/GenBank/DDBJ databases">
        <title>High-quality genome of Scylla paramamosain provides insights in environmental adaptation.</title>
        <authorList>
            <person name="Zhang L."/>
        </authorList>
    </citation>
    <scope>NUCLEOTIDE SEQUENCE [LARGE SCALE GENOMIC DNA]</scope>
    <source>
        <strain evidence="2">LZ_2023a</strain>
        <tissue evidence="2">Muscle</tissue>
    </source>
</reference>
<protein>
    <submittedName>
        <fullName evidence="2">Uncharacterized protein</fullName>
    </submittedName>
</protein>
<name>A0AAW0UTA9_SCYPA</name>
<dbReference type="EMBL" id="JARAKH010000006">
    <property type="protein sequence ID" value="KAK8403378.1"/>
    <property type="molecule type" value="Genomic_DNA"/>
</dbReference>
<comment type="caution">
    <text evidence="2">The sequence shown here is derived from an EMBL/GenBank/DDBJ whole genome shotgun (WGS) entry which is preliminary data.</text>
</comment>
<keyword evidence="3" id="KW-1185">Reference proteome</keyword>
<evidence type="ECO:0000313" key="2">
    <source>
        <dbReference type="EMBL" id="KAK8403378.1"/>
    </source>
</evidence>
<proteinExistence type="predicted"/>
<evidence type="ECO:0000313" key="3">
    <source>
        <dbReference type="Proteomes" id="UP001487740"/>
    </source>
</evidence>
<feature type="region of interest" description="Disordered" evidence="1">
    <location>
        <begin position="53"/>
        <end position="80"/>
    </location>
</feature>
<gene>
    <name evidence="2" type="ORF">O3P69_000465</name>
</gene>
<sequence>MKLTRRKILSQGIEAHKSPGVASLAPQEHKTSGVTSVEAVAAEWRRSALSTALGGRKTQGRGAWLGSSSHSRHAHTHQAASWGRASFFTRPREMHYSPASSSPGL</sequence>
<organism evidence="2 3">
    <name type="scientific">Scylla paramamosain</name>
    <name type="common">Mud crab</name>
    <dbReference type="NCBI Taxonomy" id="85552"/>
    <lineage>
        <taxon>Eukaryota</taxon>
        <taxon>Metazoa</taxon>
        <taxon>Ecdysozoa</taxon>
        <taxon>Arthropoda</taxon>
        <taxon>Crustacea</taxon>
        <taxon>Multicrustacea</taxon>
        <taxon>Malacostraca</taxon>
        <taxon>Eumalacostraca</taxon>
        <taxon>Eucarida</taxon>
        <taxon>Decapoda</taxon>
        <taxon>Pleocyemata</taxon>
        <taxon>Brachyura</taxon>
        <taxon>Eubrachyura</taxon>
        <taxon>Portunoidea</taxon>
        <taxon>Portunidae</taxon>
        <taxon>Portuninae</taxon>
        <taxon>Scylla</taxon>
    </lineage>
</organism>
<accession>A0AAW0UTA9</accession>